<evidence type="ECO:0000313" key="1">
    <source>
        <dbReference type="EMBL" id="GAA3956766.1"/>
    </source>
</evidence>
<comment type="caution">
    <text evidence="1">The sequence shown here is derived from an EMBL/GenBank/DDBJ whole genome shotgun (WGS) entry which is preliminary data.</text>
</comment>
<sequence>MYLFDVYDTGDFAMISFSGRPRVIAYLALMTITTASAPVLAEPAESDVCVVGKHKRGIGQTYYQHNEVVVGDYRELMRTFEIAEMRGAENAETMIGRMRAALEATPHIDRKMYGVVIEPPTYVDHNRSCGRFSEPPVENEYPVVFNTTSPRLIGRMCTQEPEIRFDIGPTRPVALGVMIELDEFYDPKLSAESPLSYAALSQRADKGDRLASLIRGIMGVRMTQCSNLPASMKLVAVRNKESIMTASLLFLDDGIQLLTRDDETGRRLANMQMRAKEQLRRRLERSANWEEKAAVGAAVVLSGLAIMMMNQCNDIGSMNPKPWLEDCE</sequence>
<dbReference type="Proteomes" id="UP001501337">
    <property type="component" value="Unassembled WGS sequence"/>
</dbReference>
<organism evidence="1 2">
    <name type="scientific">Allohahella marinimesophila</name>
    <dbReference type="NCBI Taxonomy" id="1054972"/>
    <lineage>
        <taxon>Bacteria</taxon>
        <taxon>Pseudomonadati</taxon>
        <taxon>Pseudomonadota</taxon>
        <taxon>Gammaproteobacteria</taxon>
        <taxon>Oceanospirillales</taxon>
        <taxon>Hahellaceae</taxon>
        <taxon>Allohahella</taxon>
    </lineage>
</organism>
<dbReference type="EMBL" id="BAABBO010000007">
    <property type="protein sequence ID" value="GAA3956766.1"/>
    <property type="molecule type" value="Genomic_DNA"/>
</dbReference>
<protein>
    <submittedName>
        <fullName evidence="1">Uncharacterized protein</fullName>
    </submittedName>
</protein>
<proteinExistence type="predicted"/>
<name>A0ABP7NZB4_9GAMM</name>
<reference evidence="2" key="1">
    <citation type="journal article" date="2019" name="Int. J. Syst. Evol. Microbiol.">
        <title>The Global Catalogue of Microorganisms (GCM) 10K type strain sequencing project: providing services to taxonomists for standard genome sequencing and annotation.</title>
        <authorList>
            <consortium name="The Broad Institute Genomics Platform"/>
            <consortium name="The Broad Institute Genome Sequencing Center for Infectious Disease"/>
            <person name="Wu L."/>
            <person name="Ma J."/>
        </authorList>
    </citation>
    <scope>NUCLEOTIDE SEQUENCE [LARGE SCALE GENOMIC DNA]</scope>
    <source>
        <strain evidence="2">JCM 17555</strain>
    </source>
</reference>
<evidence type="ECO:0000313" key="2">
    <source>
        <dbReference type="Proteomes" id="UP001501337"/>
    </source>
</evidence>
<keyword evidence="2" id="KW-1185">Reference proteome</keyword>
<gene>
    <name evidence="1" type="ORF">GCM10022278_14140</name>
</gene>
<accession>A0ABP7NZB4</accession>